<dbReference type="PANTHER" id="PTHR43364:SF4">
    <property type="entry name" value="NAD(P)-LINKED OXIDOREDUCTASE SUPERFAMILY PROTEIN"/>
    <property type="match status" value="1"/>
</dbReference>
<dbReference type="GO" id="GO:0005829">
    <property type="term" value="C:cytosol"/>
    <property type="evidence" value="ECO:0007669"/>
    <property type="project" value="TreeGrafter"/>
</dbReference>
<dbReference type="SUPFAM" id="SSF51430">
    <property type="entry name" value="NAD(P)-linked oxidoreductase"/>
    <property type="match status" value="1"/>
</dbReference>
<dbReference type="InterPro" id="IPR036812">
    <property type="entry name" value="NAD(P)_OxRdtase_dom_sf"/>
</dbReference>
<feature type="domain" description="NADP-dependent oxidoreductase" evidence="3">
    <location>
        <begin position="15"/>
        <end position="313"/>
    </location>
</feature>
<dbReference type="InterPro" id="IPR023210">
    <property type="entry name" value="NADP_OxRdtase_dom"/>
</dbReference>
<evidence type="ECO:0000256" key="2">
    <source>
        <dbReference type="SAM" id="MobiDB-lite"/>
    </source>
</evidence>
<keyword evidence="5" id="KW-1185">Reference proteome</keyword>
<name>A0A515DE00_9BURK</name>
<dbReference type="GO" id="GO:0016491">
    <property type="term" value="F:oxidoreductase activity"/>
    <property type="evidence" value="ECO:0007669"/>
    <property type="project" value="UniProtKB-KW"/>
</dbReference>
<dbReference type="KEGG" id="rhf:EUB48_16070"/>
<dbReference type="PRINTS" id="PR00069">
    <property type="entry name" value="ALDKETRDTASE"/>
</dbReference>
<dbReference type="PANTHER" id="PTHR43364">
    <property type="entry name" value="NADH-SPECIFIC METHYLGLYOXAL REDUCTASE-RELATED"/>
    <property type="match status" value="1"/>
</dbReference>
<dbReference type="InterPro" id="IPR050523">
    <property type="entry name" value="AKR_Detox_Biosynth"/>
</dbReference>
<sequence>MEYRRLGRSGLKVSPLCLGAMMFGDQTDESVSRSIIASAREAGVNFIDTADAYAAGKSEQIIGGAVKAERDRWVVATKVGFLADPLVPAGPDLSRKNLMRAADQSLRRLDTDYIDLYYLHRDDFSTALEETIHALADLIHQGKIRYFGISNFRAWRVAEVVRLCDQFGIDRPVACQPQYNAMNRMSEAELFPACQFYGIGVVPYSPLARGVLTGKYAAGGALPEGSRAARKDKRILQTELRNESVLKATEFKSHAEARGSTASHFALKWVLNSTIVTSVICGPRTMDQWTDYLAASEEETPFTSEDEALVDRLVPPGHPSTPGYTDPNYPVTGRSPRIPAS</sequence>
<accession>A0A515DE00</accession>
<dbReference type="Proteomes" id="UP000316798">
    <property type="component" value="Chromosome"/>
</dbReference>
<dbReference type="OrthoDB" id="5488419at2"/>
<evidence type="ECO:0000313" key="5">
    <source>
        <dbReference type="Proteomes" id="UP000316798"/>
    </source>
</evidence>
<reference evidence="4 5" key="1">
    <citation type="submission" date="2019-01" db="EMBL/GenBank/DDBJ databases">
        <title>Genomic insights into a novel species Rhodoferax sp.</title>
        <authorList>
            <person name="Jin L."/>
        </authorList>
    </citation>
    <scope>NUCLEOTIDE SEQUENCE [LARGE SCALE GENOMIC DNA]</scope>
    <source>
        <strain evidence="4 5">CHu59-6-5</strain>
    </source>
</reference>
<organism evidence="4 5">
    <name type="scientific">Rhodoferax sediminis</name>
    <dbReference type="NCBI Taxonomy" id="2509614"/>
    <lineage>
        <taxon>Bacteria</taxon>
        <taxon>Pseudomonadati</taxon>
        <taxon>Pseudomonadota</taxon>
        <taxon>Betaproteobacteria</taxon>
        <taxon>Burkholderiales</taxon>
        <taxon>Comamonadaceae</taxon>
        <taxon>Rhodoferax</taxon>
    </lineage>
</organism>
<dbReference type="Pfam" id="PF00248">
    <property type="entry name" value="Aldo_ket_red"/>
    <property type="match status" value="1"/>
</dbReference>
<dbReference type="Gene3D" id="3.20.20.100">
    <property type="entry name" value="NADP-dependent oxidoreductase domain"/>
    <property type="match status" value="1"/>
</dbReference>
<feature type="region of interest" description="Disordered" evidence="2">
    <location>
        <begin position="313"/>
        <end position="341"/>
    </location>
</feature>
<proteinExistence type="predicted"/>
<evidence type="ECO:0000313" key="4">
    <source>
        <dbReference type="EMBL" id="QDL38636.1"/>
    </source>
</evidence>
<keyword evidence="1" id="KW-0560">Oxidoreductase</keyword>
<dbReference type="RefSeq" id="WP_142820076.1">
    <property type="nucleotide sequence ID" value="NZ_CP035503.1"/>
</dbReference>
<dbReference type="EMBL" id="CP035503">
    <property type="protein sequence ID" value="QDL38636.1"/>
    <property type="molecule type" value="Genomic_DNA"/>
</dbReference>
<protein>
    <submittedName>
        <fullName evidence="4">Aldo/keto reductase</fullName>
    </submittedName>
</protein>
<evidence type="ECO:0000256" key="1">
    <source>
        <dbReference type="ARBA" id="ARBA00023002"/>
    </source>
</evidence>
<evidence type="ECO:0000259" key="3">
    <source>
        <dbReference type="Pfam" id="PF00248"/>
    </source>
</evidence>
<dbReference type="AlphaFoldDB" id="A0A515DE00"/>
<dbReference type="InterPro" id="IPR020471">
    <property type="entry name" value="AKR"/>
</dbReference>
<gene>
    <name evidence="4" type="ORF">EUB48_16070</name>
</gene>
<dbReference type="FunFam" id="3.20.20.100:FF:000004">
    <property type="entry name" value="Oxidoreductase, aldo/keto reductase"/>
    <property type="match status" value="1"/>
</dbReference>